<evidence type="ECO:0000256" key="9">
    <source>
        <dbReference type="ARBA" id="ARBA00023002"/>
    </source>
</evidence>
<keyword evidence="9" id="KW-0560">Oxidoreductase</keyword>
<dbReference type="PANTHER" id="PTHR14239">
    <property type="entry name" value="DUDULIN-RELATED"/>
    <property type="match status" value="1"/>
</dbReference>
<comment type="cofactor">
    <cofactor evidence="1">
        <name>heme b</name>
        <dbReference type="ChEBI" id="CHEBI:60344"/>
    </cofactor>
</comment>
<keyword evidence="10" id="KW-0186">Copper</keyword>
<keyword evidence="11 14" id="KW-0472">Membrane</keyword>
<dbReference type="Gene3D" id="3.40.50.720">
    <property type="entry name" value="NAD(P)-binding Rossmann-like Domain"/>
    <property type="match status" value="1"/>
</dbReference>
<keyword evidence="8 14" id="KW-1133">Transmembrane helix</keyword>
<evidence type="ECO:0000256" key="2">
    <source>
        <dbReference type="ARBA" id="ARBA00001974"/>
    </source>
</evidence>
<organism evidence="17 18">
    <name type="scientific">Ranitomeya imitator</name>
    <name type="common">mimic poison frog</name>
    <dbReference type="NCBI Taxonomy" id="111125"/>
    <lineage>
        <taxon>Eukaryota</taxon>
        <taxon>Metazoa</taxon>
        <taxon>Chordata</taxon>
        <taxon>Craniata</taxon>
        <taxon>Vertebrata</taxon>
        <taxon>Euteleostomi</taxon>
        <taxon>Amphibia</taxon>
        <taxon>Batrachia</taxon>
        <taxon>Anura</taxon>
        <taxon>Neobatrachia</taxon>
        <taxon>Hyloidea</taxon>
        <taxon>Dendrobatidae</taxon>
        <taxon>Dendrobatinae</taxon>
        <taxon>Ranitomeya</taxon>
    </lineage>
</organism>
<evidence type="ECO:0000256" key="5">
    <source>
        <dbReference type="ARBA" id="ARBA00022496"/>
    </source>
</evidence>
<evidence type="ECO:0008006" key="19">
    <source>
        <dbReference type="Google" id="ProtNLM"/>
    </source>
</evidence>
<keyword evidence="5" id="KW-0406">Ion transport</keyword>
<feature type="transmembrane region" description="Helical" evidence="14">
    <location>
        <begin position="351"/>
        <end position="372"/>
    </location>
</feature>
<comment type="caution">
    <text evidence="17">The sequence shown here is derived from an EMBL/GenBank/DDBJ whole genome shotgun (WGS) entry which is preliminary data.</text>
</comment>
<evidence type="ECO:0000313" key="17">
    <source>
        <dbReference type="EMBL" id="CAJ0967898.1"/>
    </source>
</evidence>
<dbReference type="EMBL" id="CAUEEQ010078703">
    <property type="protein sequence ID" value="CAJ0967898.1"/>
    <property type="molecule type" value="Genomic_DNA"/>
</dbReference>
<accession>A0ABN9MM95</accession>
<comment type="subcellular location">
    <subcellularLocation>
        <location evidence="3">Endosome membrane</location>
        <topology evidence="3">Multi-pass membrane protein</topology>
    </subcellularLocation>
</comment>
<protein>
    <recommendedName>
        <fullName evidence="19">Metalloreductase STEAP4</fullName>
    </recommendedName>
</protein>
<evidence type="ECO:0000259" key="15">
    <source>
        <dbReference type="Pfam" id="PF01794"/>
    </source>
</evidence>
<dbReference type="SUPFAM" id="SSF51735">
    <property type="entry name" value="NAD(P)-binding Rossmann-fold domains"/>
    <property type="match status" value="1"/>
</dbReference>
<comment type="similarity">
    <text evidence="4">Belongs to the STEAP family.</text>
</comment>
<evidence type="ECO:0000256" key="11">
    <source>
        <dbReference type="ARBA" id="ARBA00023136"/>
    </source>
</evidence>
<gene>
    <name evidence="17" type="ORF">RIMI_LOCUS22609235</name>
</gene>
<feature type="domain" description="Ferric oxidoreductase" evidence="15">
    <location>
        <begin position="308"/>
        <end position="453"/>
    </location>
</feature>
<keyword evidence="5" id="KW-0408">Iron</keyword>
<dbReference type="InterPro" id="IPR036291">
    <property type="entry name" value="NAD(P)-bd_dom_sf"/>
</dbReference>
<evidence type="ECO:0000256" key="7">
    <source>
        <dbReference type="ARBA" id="ARBA00022753"/>
    </source>
</evidence>
<dbReference type="Pfam" id="PF01794">
    <property type="entry name" value="Ferric_reduct"/>
    <property type="match status" value="1"/>
</dbReference>
<dbReference type="InterPro" id="IPR013130">
    <property type="entry name" value="Fe3_Rdtase_TM_dom"/>
</dbReference>
<evidence type="ECO:0000256" key="12">
    <source>
        <dbReference type="ARBA" id="ARBA00048958"/>
    </source>
</evidence>
<feature type="domain" description="Pyrroline-5-carboxylate reductase catalytic N-terminal" evidence="16">
    <location>
        <begin position="82"/>
        <end position="167"/>
    </location>
</feature>
<feature type="transmembrane region" description="Helical" evidence="14">
    <location>
        <begin position="406"/>
        <end position="424"/>
    </location>
</feature>
<proteinExistence type="inferred from homology"/>
<comment type="cofactor">
    <cofactor evidence="2">
        <name>FAD</name>
        <dbReference type="ChEBI" id="CHEBI:57692"/>
    </cofactor>
</comment>
<keyword evidence="5" id="KW-0410">Iron transport</keyword>
<evidence type="ECO:0000256" key="14">
    <source>
        <dbReference type="SAM" id="Phobius"/>
    </source>
</evidence>
<evidence type="ECO:0000256" key="6">
    <source>
        <dbReference type="ARBA" id="ARBA00022692"/>
    </source>
</evidence>
<dbReference type="PANTHER" id="PTHR14239:SF11">
    <property type="entry name" value="STEAP4 METALLOREDUCTASE, GENE 2"/>
    <property type="match status" value="1"/>
</dbReference>
<comment type="catalytic activity">
    <reaction evidence="13">
        <text>2 Fe(2+) + NADP(+) + H(+) = 2 Fe(3+) + NADPH</text>
        <dbReference type="Rhea" id="RHEA:71767"/>
        <dbReference type="ChEBI" id="CHEBI:15378"/>
        <dbReference type="ChEBI" id="CHEBI:29033"/>
        <dbReference type="ChEBI" id="CHEBI:29034"/>
        <dbReference type="ChEBI" id="CHEBI:57783"/>
        <dbReference type="ChEBI" id="CHEBI:58349"/>
    </reaction>
    <physiologicalReaction direction="right-to-left" evidence="13">
        <dbReference type="Rhea" id="RHEA:71769"/>
    </physiologicalReaction>
</comment>
<comment type="catalytic activity">
    <reaction evidence="12">
        <text>2 Cu(+) + NADP(+) + H(+) = 2 Cu(2+) + NADPH</text>
        <dbReference type="Rhea" id="RHEA:71771"/>
        <dbReference type="ChEBI" id="CHEBI:15378"/>
        <dbReference type="ChEBI" id="CHEBI:29036"/>
        <dbReference type="ChEBI" id="CHEBI:49552"/>
        <dbReference type="ChEBI" id="CHEBI:57783"/>
        <dbReference type="ChEBI" id="CHEBI:58349"/>
    </reaction>
    <physiologicalReaction direction="right-to-left" evidence="12">
        <dbReference type="Rhea" id="RHEA:71773"/>
    </physiologicalReaction>
</comment>
<name>A0ABN9MM95_9NEOB</name>
<feature type="transmembrane region" description="Helical" evidence="14">
    <location>
        <begin position="478"/>
        <end position="501"/>
    </location>
</feature>
<sequence>MQSRLILLADTSWEKILYQATTFSAVIGGTCQEPTPDRSSLELSQAAFCPDFLSNPQFYQSIMGTKVMIPLCSDFAEKHDSICIFGTGDFGRSLGSKLLQSGYSVIFGSRNPGDTSLLPRAAEALSHSEAARKCSVIIAAIQRDHYEFLKELEEVLEGKILVDVSNNVKLNRYPESNAEYLAKIVPKATVVKAFNTVSAWALQSGNLDASRQVFVCSDDNKAKQHVMDIVRAIGLTPQDKGCLVVAKEIEDYPLQLFPMWRLPMYTGAGLTVAVFLYCVIQDIVYNAEKKNDVSHHLMITIPNRIFPVVSLILLALCYLPGVFAAIIQLYRGTKYRRFPNWLDRWMLCRKQLGLVALSFAFLHAIYTLVIPIRYSVKYRADMSIFNQIKMNKTRILEKPLVWRSDTYLALGILGFFFYIVLGITSLPSVSNSVNWREFRFVQSKLGYLTLVLCTGHAMVYGWDRFLILARYRWYMPPVYMVSLVIPCLVLILKLVLIIPCVDKRITRIRQGNQSKLSFNFFNFSEKNES</sequence>
<evidence type="ECO:0000313" key="18">
    <source>
        <dbReference type="Proteomes" id="UP001176940"/>
    </source>
</evidence>
<dbReference type="InterPro" id="IPR028939">
    <property type="entry name" value="P5C_Rdtase_cat_N"/>
</dbReference>
<feature type="transmembrane region" description="Helical" evidence="14">
    <location>
        <begin position="262"/>
        <end position="285"/>
    </location>
</feature>
<dbReference type="Proteomes" id="UP001176940">
    <property type="component" value="Unassembled WGS sequence"/>
</dbReference>
<keyword evidence="5" id="KW-0813">Transport</keyword>
<feature type="transmembrane region" description="Helical" evidence="14">
    <location>
        <begin position="445"/>
        <end position="462"/>
    </location>
</feature>
<dbReference type="Pfam" id="PF03807">
    <property type="entry name" value="F420_oxidored"/>
    <property type="match status" value="1"/>
</dbReference>
<evidence type="ECO:0000256" key="13">
    <source>
        <dbReference type="ARBA" id="ARBA00049387"/>
    </source>
</evidence>
<keyword evidence="7" id="KW-0967">Endosome</keyword>
<reference evidence="17" key="1">
    <citation type="submission" date="2023-07" db="EMBL/GenBank/DDBJ databases">
        <authorList>
            <person name="Stuckert A."/>
        </authorList>
    </citation>
    <scope>NUCLEOTIDE SEQUENCE</scope>
</reference>
<evidence type="ECO:0000256" key="3">
    <source>
        <dbReference type="ARBA" id="ARBA00004337"/>
    </source>
</evidence>
<evidence type="ECO:0000256" key="1">
    <source>
        <dbReference type="ARBA" id="ARBA00001970"/>
    </source>
</evidence>
<feature type="transmembrane region" description="Helical" evidence="14">
    <location>
        <begin position="305"/>
        <end position="330"/>
    </location>
</feature>
<keyword evidence="6 14" id="KW-0812">Transmembrane</keyword>
<evidence type="ECO:0000256" key="4">
    <source>
        <dbReference type="ARBA" id="ARBA00007729"/>
    </source>
</evidence>
<keyword evidence="18" id="KW-1185">Reference proteome</keyword>
<dbReference type="InterPro" id="IPR051267">
    <property type="entry name" value="STEAP_metalloreductase"/>
</dbReference>
<evidence type="ECO:0000259" key="16">
    <source>
        <dbReference type="Pfam" id="PF03807"/>
    </source>
</evidence>
<evidence type="ECO:0000256" key="8">
    <source>
        <dbReference type="ARBA" id="ARBA00022989"/>
    </source>
</evidence>
<evidence type="ECO:0000256" key="10">
    <source>
        <dbReference type="ARBA" id="ARBA00023008"/>
    </source>
</evidence>